<reference evidence="7" key="3">
    <citation type="journal article" date="2022" name="Res Sq">
        <title>Evolution of multicellular longitudinally dividing oral cavity symbionts (Neisseriaceae).</title>
        <authorList>
            <person name="Nyongesa S."/>
            <person name="Weber P."/>
            <person name="Bernet E."/>
            <person name="Pullido F."/>
            <person name="Nieckarz M."/>
            <person name="Delaby M."/>
            <person name="Nieves C."/>
            <person name="Viehboeck T."/>
            <person name="Krause N."/>
            <person name="Rivera-Millot A."/>
            <person name="Nakamura A."/>
            <person name="Vischer N."/>
            <person name="VanNieuwenhze M."/>
            <person name="Brun Y."/>
            <person name="Cava F."/>
            <person name="Bulgheresi S."/>
            <person name="Veyrier F."/>
        </authorList>
    </citation>
    <scope>NUCLEOTIDE SEQUENCE</scope>
    <source>
        <strain evidence="7">1258/02</strain>
    </source>
</reference>
<dbReference type="InterPro" id="IPR020846">
    <property type="entry name" value="MFS_dom"/>
</dbReference>
<feature type="transmembrane region" description="Helical" evidence="4">
    <location>
        <begin position="212"/>
        <end position="234"/>
    </location>
</feature>
<dbReference type="Pfam" id="PF07690">
    <property type="entry name" value="MFS_1"/>
    <property type="match status" value="1"/>
</dbReference>
<dbReference type="RefSeq" id="WP_132954367.1">
    <property type="nucleotide sequence ID" value="NZ_CP091507.1"/>
</dbReference>
<dbReference type="KEGG" id="usu:LVJ78_10685"/>
<dbReference type="InterPro" id="IPR052524">
    <property type="entry name" value="MFS_Cyanate_Porter"/>
</dbReference>
<accession>A0AAE9KHQ2</accession>
<dbReference type="EMBL" id="SLXE01000023">
    <property type="protein sequence ID" value="TCP02744.1"/>
    <property type="molecule type" value="Genomic_DNA"/>
</dbReference>
<gene>
    <name evidence="6" type="ORF">EV680_12340</name>
    <name evidence="7" type="ORF">LVJ78_10685</name>
</gene>
<dbReference type="PANTHER" id="PTHR23523">
    <property type="match status" value="1"/>
</dbReference>
<feature type="transmembrane region" description="Helical" evidence="4">
    <location>
        <begin position="165"/>
        <end position="184"/>
    </location>
</feature>
<evidence type="ECO:0000256" key="4">
    <source>
        <dbReference type="SAM" id="Phobius"/>
    </source>
</evidence>
<keyword evidence="2 4" id="KW-1133">Transmembrane helix</keyword>
<feature type="transmembrane region" description="Helical" evidence="4">
    <location>
        <begin position="80"/>
        <end position="98"/>
    </location>
</feature>
<dbReference type="Proteomes" id="UP000294721">
    <property type="component" value="Unassembled WGS sequence"/>
</dbReference>
<feature type="transmembrane region" description="Helical" evidence="4">
    <location>
        <begin position="134"/>
        <end position="159"/>
    </location>
</feature>
<evidence type="ECO:0000256" key="2">
    <source>
        <dbReference type="ARBA" id="ARBA00022989"/>
    </source>
</evidence>
<reference evidence="7" key="2">
    <citation type="submission" date="2021-12" db="EMBL/GenBank/DDBJ databases">
        <authorList>
            <person name="Veyrier F.J."/>
        </authorList>
    </citation>
    <scope>NUCLEOTIDE SEQUENCE</scope>
    <source>
        <strain evidence="7">1258/02</strain>
    </source>
</reference>
<proteinExistence type="predicted"/>
<evidence type="ECO:0000259" key="5">
    <source>
        <dbReference type="PROSITE" id="PS50850"/>
    </source>
</evidence>
<dbReference type="Gene3D" id="1.20.1250.20">
    <property type="entry name" value="MFS general substrate transporter like domains"/>
    <property type="match status" value="1"/>
</dbReference>
<feature type="transmembrane region" description="Helical" evidence="4">
    <location>
        <begin position="344"/>
        <end position="363"/>
    </location>
</feature>
<reference evidence="6 8" key="1">
    <citation type="submission" date="2019-03" db="EMBL/GenBank/DDBJ databases">
        <title>Genomic Encyclopedia of Type Strains, Phase IV (KMG-IV): sequencing the most valuable type-strain genomes for metagenomic binning, comparative biology and taxonomic classification.</title>
        <authorList>
            <person name="Goeker M."/>
        </authorList>
    </citation>
    <scope>NUCLEOTIDE SEQUENCE [LARGE SCALE GENOMIC DNA]</scope>
    <source>
        <strain evidence="6 8">DSM 17474</strain>
    </source>
</reference>
<feature type="transmembrane region" description="Helical" evidence="4">
    <location>
        <begin position="302"/>
        <end position="324"/>
    </location>
</feature>
<evidence type="ECO:0000313" key="9">
    <source>
        <dbReference type="Proteomes" id="UP000829756"/>
    </source>
</evidence>
<dbReference type="Proteomes" id="UP000829756">
    <property type="component" value="Chromosome"/>
</dbReference>
<dbReference type="SUPFAM" id="SSF103473">
    <property type="entry name" value="MFS general substrate transporter"/>
    <property type="match status" value="1"/>
</dbReference>
<feature type="transmembrane region" description="Helical" evidence="4">
    <location>
        <begin position="369"/>
        <end position="388"/>
    </location>
</feature>
<keyword evidence="3 4" id="KW-0472">Membrane</keyword>
<feature type="transmembrane region" description="Helical" evidence="4">
    <location>
        <begin position="246"/>
        <end position="267"/>
    </location>
</feature>
<feature type="domain" description="Major facilitator superfamily (MFS) profile" evidence="5">
    <location>
        <begin position="12"/>
        <end position="392"/>
    </location>
</feature>
<organism evidence="7 9">
    <name type="scientific">Uruburuella suis</name>
    <dbReference type="NCBI Taxonomy" id="252130"/>
    <lineage>
        <taxon>Bacteria</taxon>
        <taxon>Pseudomonadati</taxon>
        <taxon>Pseudomonadota</taxon>
        <taxon>Betaproteobacteria</taxon>
        <taxon>Neisseriales</taxon>
        <taxon>Neisseriaceae</taxon>
        <taxon>Uruburuella</taxon>
    </lineage>
</organism>
<protein>
    <submittedName>
        <fullName evidence="6 7">MFS transporter</fullName>
    </submittedName>
</protein>
<dbReference type="AlphaFoldDB" id="A0AAE9KHQ2"/>
<name>A0AAE9KHQ2_9NEIS</name>
<evidence type="ECO:0000256" key="1">
    <source>
        <dbReference type="ARBA" id="ARBA00022692"/>
    </source>
</evidence>
<dbReference type="GO" id="GO:0022857">
    <property type="term" value="F:transmembrane transporter activity"/>
    <property type="evidence" value="ECO:0007669"/>
    <property type="project" value="InterPro"/>
</dbReference>
<dbReference type="PANTHER" id="PTHR23523:SF2">
    <property type="entry name" value="2-NITROIMIDAZOLE TRANSPORTER"/>
    <property type="match status" value="1"/>
</dbReference>
<dbReference type="InterPro" id="IPR011701">
    <property type="entry name" value="MFS"/>
</dbReference>
<dbReference type="InterPro" id="IPR036259">
    <property type="entry name" value="MFS_trans_sf"/>
</dbReference>
<keyword evidence="1 4" id="KW-0812">Transmembrane</keyword>
<evidence type="ECO:0000256" key="3">
    <source>
        <dbReference type="ARBA" id="ARBA00023136"/>
    </source>
</evidence>
<evidence type="ECO:0000313" key="8">
    <source>
        <dbReference type="Proteomes" id="UP000294721"/>
    </source>
</evidence>
<sequence>MLSSARSRISTGFLLFAIIALAANLRTPIVAVGPVVGFIREDLGVSGSFIGLVAALPMLAFALFSPLAARLARRFGMENVLVGSIVLLVAGMILRSVLPSAVLLLAGTMVIGAAIAMGNVLLPALAKRSLPTRVGLVVGAVSATMSVSSMVAAAVAVPLAQWQNWRWSLGIWALLGLVALAAWLRIRAQGVVSAADEPQAVAGGLNVWRSRAAWCISLFMGIQSVMFYSIVNFLPSVLVEKGMTPLAAGGYSSLLQAASLAGVLAVSARFGRSTHKQRFCLLASLLLLAGVAGVWLGTPGQMWLWVSLIGIGGSGVFSIVLMLFVLRTQSINESASLSGMAQSVGYLIAVLGPLGMGVLYDHLDSWSDAMAVLVALMLVECVLAWFAASPKTLAQSKAG</sequence>
<feature type="transmembrane region" description="Helical" evidence="4">
    <location>
        <begin position="47"/>
        <end position="68"/>
    </location>
</feature>
<evidence type="ECO:0000313" key="6">
    <source>
        <dbReference type="EMBL" id="TCP02744.1"/>
    </source>
</evidence>
<dbReference type="PROSITE" id="PS50850">
    <property type="entry name" value="MFS"/>
    <property type="match status" value="1"/>
</dbReference>
<feature type="transmembrane region" description="Helical" evidence="4">
    <location>
        <begin position="279"/>
        <end position="296"/>
    </location>
</feature>
<keyword evidence="8" id="KW-1185">Reference proteome</keyword>
<evidence type="ECO:0000313" key="7">
    <source>
        <dbReference type="EMBL" id="UOO79142.1"/>
    </source>
</evidence>
<feature type="transmembrane region" description="Helical" evidence="4">
    <location>
        <begin position="104"/>
        <end position="122"/>
    </location>
</feature>
<dbReference type="EMBL" id="CP091507">
    <property type="protein sequence ID" value="UOO79142.1"/>
    <property type="molecule type" value="Genomic_DNA"/>
</dbReference>